<dbReference type="SMART" id="SM00849">
    <property type="entry name" value="Lactamase_B"/>
    <property type="match status" value="1"/>
</dbReference>
<gene>
    <name evidence="2" type="ORF">S03H2_31686</name>
</gene>
<dbReference type="Gene3D" id="3.60.15.10">
    <property type="entry name" value="Ribonuclease Z/Hydroxyacylglutathione hydrolase-like"/>
    <property type="match status" value="1"/>
</dbReference>
<comment type="caution">
    <text evidence="2">The sequence shown here is derived from an EMBL/GenBank/DDBJ whole genome shotgun (WGS) entry which is preliminary data.</text>
</comment>
<dbReference type="PANTHER" id="PTHR43694:SF1">
    <property type="entry name" value="RIBONUCLEASE J"/>
    <property type="match status" value="1"/>
</dbReference>
<dbReference type="InterPro" id="IPR036866">
    <property type="entry name" value="RibonucZ/Hydroxyglut_hydro"/>
</dbReference>
<evidence type="ECO:0000313" key="2">
    <source>
        <dbReference type="EMBL" id="GAH50237.1"/>
    </source>
</evidence>
<dbReference type="PANTHER" id="PTHR43694">
    <property type="entry name" value="RIBONUCLEASE J"/>
    <property type="match status" value="1"/>
</dbReference>
<dbReference type="Pfam" id="PF12706">
    <property type="entry name" value="Lactamase_B_2"/>
    <property type="match status" value="1"/>
</dbReference>
<protein>
    <recommendedName>
        <fullName evidence="1">Metallo-beta-lactamase domain-containing protein</fullName>
    </recommendedName>
</protein>
<sequence>MYDKHNASIGANIYPEIYVGRIDATNRALGGQTNSQNIITLLNRFHSYRIGGVNEVGGNIILLEDFTYDVKVLLDFGINIKDFNDQYERYEAPNSIKELIMLGLLPKAENFSIDNLYTDYKANKNQDYNDLETNIDGIFVSHPHKDHFFGLSFVNRNIPIYTGVFTKKIISAYYKCSKNSITNNYGGLNWNLFRTGDILDIKGLEIIPVHVDHSIPAAYGFIIKSSGGIVVYTGDFRMHGPLASMTQDFLNEIKHTLKVLHKQENNKGEIQKPREGKIKLLICEGTHIH</sequence>
<accession>X1FYZ9</accession>
<name>X1FYZ9_9ZZZZ</name>
<proteinExistence type="predicted"/>
<evidence type="ECO:0000259" key="1">
    <source>
        <dbReference type="SMART" id="SM00849"/>
    </source>
</evidence>
<dbReference type="SUPFAM" id="SSF56281">
    <property type="entry name" value="Metallo-hydrolase/oxidoreductase"/>
    <property type="match status" value="1"/>
</dbReference>
<dbReference type="AlphaFoldDB" id="X1FYZ9"/>
<organism evidence="2">
    <name type="scientific">marine sediment metagenome</name>
    <dbReference type="NCBI Taxonomy" id="412755"/>
    <lineage>
        <taxon>unclassified sequences</taxon>
        <taxon>metagenomes</taxon>
        <taxon>ecological metagenomes</taxon>
    </lineage>
</organism>
<feature type="domain" description="Metallo-beta-lactamase" evidence="1">
    <location>
        <begin position="57"/>
        <end position="277"/>
    </location>
</feature>
<feature type="non-terminal residue" evidence="2">
    <location>
        <position position="289"/>
    </location>
</feature>
<reference evidence="2" key="1">
    <citation type="journal article" date="2014" name="Front. Microbiol.">
        <title>High frequency of phylogenetically diverse reductive dehalogenase-homologous genes in deep subseafloor sedimentary metagenomes.</title>
        <authorList>
            <person name="Kawai M."/>
            <person name="Futagami T."/>
            <person name="Toyoda A."/>
            <person name="Takaki Y."/>
            <person name="Nishi S."/>
            <person name="Hori S."/>
            <person name="Arai W."/>
            <person name="Tsubouchi T."/>
            <person name="Morono Y."/>
            <person name="Uchiyama I."/>
            <person name="Ito T."/>
            <person name="Fujiyama A."/>
            <person name="Inagaki F."/>
            <person name="Takami H."/>
        </authorList>
    </citation>
    <scope>NUCLEOTIDE SEQUENCE</scope>
    <source>
        <strain evidence="2">Expedition CK06-06</strain>
    </source>
</reference>
<dbReference type="EMBL" id="BARU01019229">
    <property type="protein sequence ID" value="GAH50237.1"/>
    <property type="molecule type" value="Genomic_DNA"/>
</dbReference>
<dbReference type="InterPro" id="IPR001279">
    <property type="entry name" value="Metallo-B-lactamas"/>
</dbReference>